<dbReference type="Pfam" id="PF00171">
    <property type="entry name" value="Aldedh"/>
    <property type="match status" value="1"/>
</dbReference>
<dbReference type="GO" id="GO:0008802">
    <property type="term" value="F:betaine-aldehyde dehydrogenase (NAD+) activity"/>
    <property type="evidence" value="ECO:0007669"/>
    <property type="project" value="UniProtKB-EC"/>
</dbReference>
<reference evidence="6 7" key="1">
    <citation type="submission" date="2019-09" db="EMBL/GenBank/DDBJ databases">
        <authorList>
            <person name="Chandra G."/>
            <person name="Truman W A."/>
        </authorList>
    </citation>
    <scope>NUCLEOTIDE SEQUENCE [LARGE SCALE GENOMIC DNA]</scope>
    <source>
        <strain evidence="6">PS862</strain>
    </source>
</reference>
<dbReference type="InterPro" id="IPR016161">
    <property type="entry name" value="Ald_DH/histidinol_DH"/>
</dbReference>
<name>A0A5E7LXE9_PSEFL</name>
<dbReference type="CDD" id="cd07114">
    <property type="entry name" value="ALDH_DhaS"/>
    <property type="match status" value="1"/>
</dbReference>
<sequence>MTLEQTLPICIAGQWRLGRGERYATCYPATGEAVAWLNAASVEDVEDAVQGAHQAFLHSGWAQRKPHERASVLYRIAELIRSRSEELAQLQRQDNGKPINETRALVASAAGTFQFFAAACETLEETITPSRGDFVSMSVYEPMGVIAAITPWNSPIASEAQKVAPALAAGNAVVIKPAEITPLMALQLARICEEAGLPKGLLSVLPGKGSLLGDALTRHPLVKRVSFTGGTKTGKHIAHIAADKMMPVSLELGGKSPTIVLDDADLDHAVAGVLYGIFSSSGEACIAGSRLFVARSLYEPFMARLVAAAAELRVGDPADERTQMGPLISAGHRESVERYVALGLAEGGRLLLGGKRPGGGVYDQGYYYPPTILEGLNNSQQVCQEEIFGPVLVAMPFDDEAQLLEQANDSLYALAAGIWTRDYKHAWALGRKIQAGTVWINTYKQFSISTPFGGWRDSGLGREKGRLGILQYMEQKSLYWGMNEQPLAWAGVQREAGL</sequence>
<dbReference type="Gene3D" id="3.40.309.10">
    <property type="entry name" value="Aldehyde Dehydrogenase, Chain A, domain 2"/>
    <property type="match status" value="1"/>
</dbReference>
<evidence type="ECO:0000256" key="3">
    <source>
        <dbReference type="PROSITE-ProRule" id="PRU10007"/>
    </source>
</evidence>
<protein>
    <submittedName>
        <fullName evidence="6">NAD/NADP-dependent betaine aldehyde dehydrogenase</fullName>
        <ecNumber evidence="6">1.2.1.8</ecNumber>
    </submittedName>
</protein>
<dbReference type="FunFam" id="3.40.309.10:FF:000012">
    <property type="entry name" value="Betaine aldehyde dehydrogenase"/>
    <property type="match status" value="1"/>
</dbReference>
<dbReference type="InterPro" id="IPR016160">
    <property type="entry name" value="Ald_DH_CS_CYS"/>
</dbReference>
<feature type="domain" description="Aldehyde dehydrogenase" evidence="5">
    <location>
        <begin position="15"/>
        <end position="477"/>
    </location>
</feature>
<evidence type="ECO:0000259" key="5">
    <source>
        <dbReference type="Pfam" id="PF00171"/>
    </source>
</evidence>
<dbReference type="RefSeq" id="WP_150784506.1">
    <property type="nucleotide sequence ID" value="NZ_CABVII010000016.1"/>
</dbReference>
<dbReference type="InterPro" id="IPR016162">
    <property type="entry name" value="Ald_DH_N"/>
</dbReference>
<dbReference type="SUPFAM" id="SSF53720">
    <property type="entry name" value="ALDH-like"/>
    <property type="match status" value="1"/>
</dbReference>
<dbReference type="InterPro" id="IPR029510">
    <property type="entry name" value="Ald_DH_CS_GLU"/>
</dbReference>
<dbReference type="Proteomes" id="UP000385207">
    <property type="component" value="Unassembled WGS sequence"/>
</dbReference>
<evidence type="ECO:0000313" key="7">
    <source>
        <dbReference type="Proteomes" id="UP000385207"/>
    </source>
</evidence>
<gene>
    <name evidence="6" type="primary">betB_2</name>
    <name evidence="6" type="ORF">PS862_03709</name>
</gene>
<dbReference type="InterPro" id="IPR016163">
    <property type="entry name" value="Ald_DH_C"/>
</dbReference>
<dbReference type="OrthoDB" id="9812625at2"/>
<dbReference type="InterPro" id="IPR015590">
    <property type="entry name" value="Aldehyde_DH_dom"/>
</dbReference>
<dbReference type="PROSITE" id="PS00070">
    <property type="entry name" value="ALDEHYDE_DEHYDR_CYS"/>
    <property type="match status" value="1"/>
</dbReference>
<evidence type="ECO:0000313" key="6">
    <source>
        <dbReference type="EMBL" id="VVP18096.1"/>
    </source>
</evidence>
<evidence type="ECO:0000256" key="1">
    <source>
        <dbReference type="ARBA" id="ARBA00009986"/>
    </source>
</evidence>
<comment type="similarity">
    <text evidence="1 4">Belongs to the aldehyde dehydrogenase family.</text>
</comment>
<evidence type="ECO:0000256" key="2">
    <source>
        <dbReference type="ARBA" id="ARBA00023002"/>
    </source>
</evidence>
<dbReference type="PANTHER" id="PTHR11699">
    <property type="entry name" value="ALDEHYDE DEHYDROGENASE-RELATED"/>
    <property type="match status" value="1"/>
</dbReference>
<proteinExistence type="inferred from homology"/>
<accession>A0A5E7LXE9</accession>
<keyword evidence="2 4" id="KW-0560">Oxidoreductase</keyword>
<organism evidence="6 7">
    <name type="scientific">Pseudomonas fluorescens</name>
    <dbReference type="NCBI Taxonomy" id="294"/>
    <lineage>
        <taxon>Bacteria</taxon>
        <taxon>Pseudomonadati</taxon>
        <taxon>Pseudomonadota</taxon>
        <taxon>Gammaproteobacteria</taxon>
        <taxon>Pseudomonadales</taxon>
        <taxon>Pseudomonadaceae</taxon>
        <taxon>Pseudomonas</taxon>
    </lineage>
</organism>
<dbReference type="EC" id="1.2.1.8" evidence="6"/>
<feature type="active site" evidence="3">
    <location>
        <position position="251"/>
    </location>
</feature>
<dbReference type="AlphaFoldDB" id="A0A5E7LXE9"/>
<dbReference type="FunFam" id="3.40.605.10:FF:000007">
    <property type="entry name" value="NAD/NADP-dependent betaine aldehyde dehydrogenase"/>
    <property type="match status" value="1"/>
</dbReference>
<dbReference type="PROSITE" id="PS00687">
    <property type="entry name" value="ALDEHYDE_DEHYDR_GLU"/>
    <property type="match status" value="1"/>
</dbReference>
<dbReference type="EMBL" id="CABVII010000016">
    <property type="protein sequence ID" value="VVP18096.1"/>
    <property type="molecule type" value="Genomic_DNA"/>
</dbReference>
<dbReference type="Gene3D" id="3.40.605.10">
    <property type="entry name" value="Aldehyde Dehydrogenase, Chain A, domain 1"/>
    <property type="match status" value="1"/>
</dbReference>
<evidence type="ECO:0000256" key="4">
    <source>
        <dbReference type="RuleBase" id="RU003345"/>
    </source>
</evidence>